<feature type="chain" id="PRO_5039249507" description="Auto-transporter adhesin head GIN domain-containing protein" evidence="1">
    <location>
        <begin position="27"/>
        <end position="120"/>
    </location>
</feature>
<evidence type="ECO:0000313" key="2">
    <source>
        <dbReference type="EMBL" id="HIX03384.1"/>
    </source>
</evidence>
<gene>
    <name evidence="2" type="ORF">H9863_04610</name>
</gene>
<evidence type="ECO:0000313" key="3">
    <source>
        <dbReference type="Proteomes" id="UP000824202"/>
    </source>
</evidence>
<evidence type="ECO:0000256" key="1">
    <source>
        <dbReference type="SAM" id="SignalP"/>
    </source>
</evidence>
<dbReference type="Proteomes" id="UP000824202">
    <property type="component" value="Unassembled WGS sequence"/>
</dbReference>
<name>A0A9D2ABA8_9BACT</name>
<accession>A0A9D2ABA8</accession>
<protein>
    <recommendedName>
        <fullName evidence="4">Auto-transporter adhesin head GIN domain-containing protein</fullName>
    </recommendedName>
</protein>
<sequence length="120" mass="13702">MKRNRTTPKRIPVYIIMLFGLFICHACTKDTPNLNMVRVQVEANSDEPVRIYGIKDSGESGVVIKKNYDNTFEIENDGFSIDARCKDENTLITIKVWINGKLRINISDNKYLTSGYIPLS</sequence>
<dbReference type="AlphaFoldDB" id="A0A9D2ABA8"/>
<feature type="signal peptide" evidence="1">
    <location>
        <begin position="1"/>
        <end position="26"/>
    </location>
</feature>
<keyword evidence="1" id="KW-0732">Signal</keyword>
<proteinExistence type="predicted"/>
<organism evidence="2 3">
    <name type="scientific">Candidatus Odoribacter faecigallinarum</name>
    <dbReference type="NCBI Taxonomy" id="2838706"/>
    <lineage>
        <taxon>Bacteria</taxon>
        <taxon>Pseudomonadati</taxon>
        <taxon>Bacteroidota</taxon>
        <taxon>Bacteroidia</taxon>
        <taxon>Bacteroidales</taxon>
        <taxon>Odoribacteraceae</taxon>
        <taxon>Odoribacter</taxon>
    </lineage>
</organism>
<comment type="caution">
    <text evidence="2">The sequence shown here is derived from an EMBL/GenBank/DDBJ whole genome shotgun (WGS) entry which is preliminary data.</text>
</comment>
<reference evidence="2" key="2">
    <citation type="submission" date="2021-04" db="EMBL/GenBank/DDBJ databases">
        <authorList>
            <person name="Gilroy R."/>
        </authorList>
    </citation>
    <scope>NUCLEOTIDE SEQUENCE</scope>
    <source>
        <strain evidence="2">23274</strain>
    </source>
</reference>
<dbReference type="EMBL" id="DXFT01000091">
    <property type="protein sequence ID" value="HIX03384.1"/>
    <property type="molecule type" value="Genomic_DNA"/>
</dbReference>
<evidence type="ECO:0008006" key="4">
    <source>
        <dbReference type="Google" id="ProtNLM"/>
    </source>
</evidence>
<reference evidence="2" key="1">
    <citation type="journal article" date="2021" name="PeerJ">
        <title>Extensive microbial diversity within the chicken gut microbiome revealed by metagenomics and culture.</title>
        <authorList>
            <person name="Gilroy R."/>
            <person name="Ravi A."/>
            <person name="Getino M."/>
            <person name="Pursley I."/>
            <person name="Horton D.L."/>
            <person name="Alikhan N.F."/>
            <person name="Baker D."/>
            <person name="Gharbi K."/>
            <person name="Hall N."/>
            <person name="Watson M."/>
            <person name="Adriaenssens E.M."/>
            <person name="Foster-Nyarko E."/>
            <person name="Jarju S."/>
            <person name="Secka A."/>
            <person name="Antonio M."/>
            <person name="Oren A."/>
            <person name="Chaudhuri R.R."/>
            <person name="La Ragione R."/>
            <person name="Hildebrand F."/>
            <person name="Pallen M.J."/>
        </authorList>
    </citation>
    <scope>NUCLEOTIDE SEQUENCE</scope>
    <source>
        <strain evidence="2">23274</strain>
    </source>
</reference>